<feature type="region of interest" description="Disordered" evidence="4">
    <location>
        <begin position="536"/>
        <end position="669"/>
    </location>
</feature>
<evidence type="ECO:0000256" key="4">
    <source>
        <dbReference type="SAM" id="MobiDB-lite"/>
    </source>
</evidence>
<comment type="caution">
    <text evidence="6">The sequence shown here is derived from an EMBL/GenBank/DDBJ whole genome shotgun (WGS) entry which is preliminary data.</text>
</comment>
<evidence type="ECO:0000256" key="3">
    <source>
        <dbReference type="ARBA" id="ARBA00023125"/>
    </source>
</evidence>
<dbReference type="GO" id="GO:0005524">
    <property type="term" value="F:ATP binding"/>
    <property type="evidence" value="ECO:0007669"/>
    <property type="project" value="UniProtKB-KW"/>
</dbReference>
<evidence type="ECO:0000313" key="6">
    <source>
        <dbReference type="EMBL" id="TMQ51557.1"/>
    </source>
</evidence>
<dbReference type="Gene3D" id="3.40.50.300">
    <property type="entry name" value="P-loop containing nucleotide triphosphate hydrolases"/>
    <property type="match status" value="1"/>
</dbReference>
<dbReference type="InterPro" id="IPR036187">
    <property type="entry name" value="DNA_mismatch_repair_MutS_sf"/>
</dbReference>
<dbReference type="GO" id="GO:0016887">
    <property type="term" value="F:ATP hydrolysis activity"/>
    <property type="evidence" value="ECO:0007669"/>
    <property type="project" value="InterPro"/>
</dbReference>
<dbReference type="SMART" id="SM00534">
    <property type="entry name" value="MUTSac"/>
    <property type="match status" value="1"/>
</dbReference>
<dbReference type="SUPFAM" id="SSF48334">
    <property type="entry name" value="DNA repair protein MutS, domain III"/>
    <property type="match status" value="1"/>
</dbReference>
<dbReference type="EMBL" id="VBOT01000067">
    <property type="protein sequence ID" value="TMQ51557.1"/>
    <property type="molecule type" value="Genomic_DNA"/>
</dbReference>
<dbReference type="GO" id="GO:0030983">
    <property type="term" value="F:mismatched DNA binding"/>
    <property type="evidence" value="ECO:0007669"/>
    <property type="project" value="InterPro"/>
</dbReference>
<dbReference type="GO" id="GO:0006298">
    <property type="term" value="P:mismatch repair"/>
    <property type="evidence" value="ECO:0007669"/>
    <property type="project" value="InterPro"/>
</dbReference>
<keyword evidence="2" id="KW-0067">ATP-binding</keyword>
<dbReference type="Pfam" id="PF00488">
    <property type="entry name" value="MutS_V"/>
    <property type="match status" value="1"/>
</dbReference>
<organism evidence="6 7">
    <name type="scientific">Eiseniibacteriota bacterium</name>
    <dbReference type="NCBI Taxonomy" id="2212470"/>
    <lineage>
        <taxon>Bacteria</taxon>
        <taxon>Candidatus Eiseniibacteriota</taxon>
    </lineage>
</organism>
<dbReference type="PANTHER" id="PTHR48466:SF2">
    <property type="entry name" value="OS10G0509000 PROTEIN"/>
    <property type="match status" value="1"/>
</dbReference>
<keyword evidence="3" id="KW-0238">DNA-binding</keyword>
<dbReference type="NCBIfam" id="TIGR01069">
    <property type="entry name" value="mutS2"/>
    <property type="match status" value="1"/>
</dbReference>
<keyword evidence="1" id="KW-0547">Nucleotide-binding</keyword>
<evidence type="ECO:0000259" key="5">
    <source>
        <dbReference type="PROSITE" id="PS00486"/>
    </source>
</evidence>
<evidence type="ECO:0000256" key="1">
    <source>
        <dbReference type="ARBA" id="ARBA00022741"/>
    </source>
</evidence>
<dbReference type="InterPro" id="IPR000432">
    <property type="entry name" value="DNA_mismatch_repair_MutS_C"/>
</dbReference>
<dbReference type="PIRSF" id="PIRSF005814">
    <property type="entry name" value="MutS_YshD"/>
    <property type="match status" value="1"/>
</dbReference>
<dbReference type="AlphaFoldDB" id="A0A538SJL4"/>
<dbReference type="InterPro" id="IPR007696">
    <property type="entry name" value="DNA_mismatch_repair_MutS_core"/>
</dbReference>
<dbReference type="GO" id="GO:0004519">
    <property type="term" value="F:endonuclease activity"/>
    <property type="evidence" value="ECO:0007669"/>
    <property type="project" value="InterPro"/>
</dbReference>
<accession>A0A538SJL4</accession>
<dbReference type="SUPFAM" id="SSF52540">
    <property type="entry name" value="P-loop containing nucleoside triphosphate hydrolases"/>
    <property type="match status" value="1"/>
</dbReference>
<dbReference type="PANTHER" id="PTHR48466">
    <property type="entry name" value="OS10G0509000 PROTEIN-RELATED"/>
    <property type="match status" value="1"/>
</dbReference>
<dbReference type="Proteomes" id="UP000320184">
    <property type="component" value="Unassembled WGS sequence"/>
</dbReference>
<proteinExistence type="predicted"/>
<dbReference type="InterPro" id="IPR005747">
    <property type="entry name" value="MutS2"/>
</dbReference>
<feature type="domain" description="DNA mismatch repair proteins mutS family" evidence="5">
    <location>
        <begin position="409"/>
        <end position="425"/>
    </location>
</feature>
<name>A0A538SJL4_UNCEI</name>
<gene>
    <name evidence="6" type="ORF">E6K73_05430</name>
</gene>
<dbReference type="InterPro" id="IPR045076">
    <property type="entry name" value="MutS"/>
</dbReference>
<protein>
    <recommendedName>
        <fullName evidence="5">DNA mismatch repair proteins mutS family domain-containing protein</fullName>
    </recommendedName>
</protein>
<evidence type="ECO:0000313" key="7">
    <source>
        <dbReference type="Proteomes" id="UP000320184"/>
    </source>
</evidence>
<dbReference type="InterPro" id="IPR027417">
    <property type="entry name" value="P-loop_NTPase"/>
</dbReference>
<sequence length="669" mass="72206">MDEHSLELLEFGRVAAAVAAFAETEGGAKLLTEARPIGERVRRSDEHAALAEAIRREREPGAWLGTAPHDLRGLLDDRDEAGRAPLDGAELVAVRQWLEAAGVTREAWSPAALQERFPRLSREALDLPALHELRERLARALEPDGRVSDAASPALKRARAELEAGERELQHRLERWARGFGESAYVTRHQDRFVALVPAAGFSRRRAIVHDVSGSGQSLFVEPLEICESNNRLTELRAAAGDEERRVLVELRGRVLESAGELLSLEEILVHLDALRARARWAAAFGGIALEPGGERLRLVNARHAILATGSRRDRLVPLDLELGAGGRLLLVSGPNMGGKSVLLKTVGLSLALSHAAFPVLADEGSRIPEVDTLLVDLGDEQSLDQGLSTFAAHLRSLAAMAEQAGPRTLLLCDELGAGTDPEEGAALGRALVERFAARGSWAIVTTHLGSLKRLAGEIDGVVNGSLEIDPDTMEPRYRFVPGIPGASHALAMAERMGLDAGVLARARTLAPEQTRSLERLLEEVHEVRRKMDEEARGLAEARAEATQAAASHREATEEARRVLEDLKRRALADDPARGATRGQEPRRRGRPQGTDPGGRGGDRGPGRGRRPSPQGAGRRAGDEWQRGASTARPGEPGAGSKPGTGCRARRRTGWRGEGAAPQRQLEHP</sequence>
<dbReference type="SMART" id="SM00533">
    <property type="entry name" value="MUTSd"/>
    <property type="match status" value="1"/>
</dbReference>
<evidence type="ECO:0000256" key="2">
    <source>
        <dbReference type="ARBA" id="ARBA00022840"/>
    </source>
</evidence>
<dbReference type="PROSITE" id="PS00486">
    <property type="entry name" value="DNA_MISMATCH_REPAIR_2"/>
    <property type="match status" value="1"/>
</dbReference>
<feature type="compositionally biased region" description="Basic and acidic residues" evidence="4">
    <location>
        <begin position="552"/>
        <end position="577"/>
    </location>
</feature>
<reference evidence="6 7" key="1">
    <citation type="journal article" date="2019" name="Nat. Microbiol.">
        <title>Mediterranean grassland soil C-N compound turnover is dependent on rainfall and depth, and is mediated by genomically divergent microorganisms.</title>
        <authorList>
            <person name="Diamond S."/>
            <person name="Andeer P.F."/>
            <person name="Li Z."/>
            <person name="Crits-Christoph A."/>
            <person name="Burstein D."/>
            <person name="Anantharaman K."/>
            <person name="Lane K.R."/>
            <person name="Thomas B.C."/>
            <person name="Pan C."/>
            <person name="Northen T.R."/>
            <person name="Banfield J.F."/>
        </authorList>
    </citation>
    <scope>NUCLEOTIDE SEQUENCE [LARGE SCALE GENOMIC DNA]</scope>
    <source>
        <strain evidence="6">WS_3</strain>
    </source>
</reference>
<dbReference type="GO" id="GO:0140664">
    <property type="term" value="F:ATP-dependent DNA damage sensor activity"/>
    <property type="evidence" value="ECO:0007669"/>
    <property type="project" value="InterPro"/>
</dbReference>
<dbReference type="GO" id="GO:0045910">
    <property type="term" value="P:negative regulation of DNA recombination"/>
    <property type="evidence" value="ECO:0007669"/>
    <property type="project" value="InterPro"/>
</dbReference>